<comment type="caution">
    <text evidence="2">The sequence shown here is derived from an EMBL/GenBank/DDBJ whole genome shotgun (WGS) entry which is preliminary data.</text>
</comment>
<protein>
    <submittedName>
        <fullName evidence="2">Uncharacterized protein</fullName>
    </submittedName>
</protein>
<gene>
    <name evidence="2" type="ORF">GCM10010961_15930</name>
</gene>
<reference evidence="2" key="2">
    <citation type="submission" date="2020-09" db="EMBL/GenBank/DDBJ databases">
        <authorList>
            <person name="Sun Q."/>
            <person name="Zhou Y."/>
        </authorList>
    </citation>
    <scope>NUCLEOTIDE SEQUENCE</scope>
    <source>
        <strain evidence="2">CGMCC 1.7081</strain>
    </source>
</reference>
<dbReference type="EMBL" id="BNAP01000004">
    <property type="protein sequence ID" value="GHG87468.1"/>
    <property type="molecule type" value="Genomic_DNA"/>
</dbReference>
<keyword evidence="1" id="KW-0175">Coiled coil</keyword>
<dbReference type="AlphaFoldDB" id="A0A8J3H7E1"/>
<feature type="coiled-coil region" evidence="1">
    <location>
        <begin position="55"/>
        <end position="111"/>
    </location>
</feature>
<sequence>MAKVVKDLLLALLNATLILAAICLFLFWRVTNTTQAVIEDFTASQQIVAPLRADLQGLTAELEDMRATLARLEWDNGAAAPAVLASMTGRLDTLDARMEAAQTRLTRLANLPGEMMDRAIATGVDRVMTRATELRGCVMPSREEG</sequence>
<evidence type="ECO:0000313" key="3">
    <source>
        <dbReference type="Proteomes" id="UP000611500"/>
    </source>
</evidence>
<dbReference type="Proteomes" id="UP000611500">
    <property type="component" value="Unassembled WGS sequence"/>
</dbReference>
<accession>A0A8J3H7E1</accession>
<reference evidence="2" key="1">
    <citation type="journal article" date="2014" name="Int. J. Syst. Evol. Microbiol.">
        <title>Complete genome sequence of Corynebacterium casei LMG S-19264T (=DSM 44701T), isolated from a smear-ripened cheese.</title>
        <authorList>
            <consortium name="US DOE Joint Genome Institute (JGI-PGF)"/>
            <person name="Walter F."/>
            <person name="Albersmeier A."/>
            <person name="Kalinowski J."/>
            <person name="Ruckert C."/>
        </authorList>
    </citation>
    <scope>NUCLEOTIDE SEQUENCE</scope>
    <source>
        <strain evidence="2">CGMCC 1.7081</strain>
    </source>
</reference>
<keyword evidence="3" id="KW-1185">Reference proteome</keyword>
<name>A0A8J3H7E1_9RHOB</name>
<proteinExistence type="predicted"/>
<evidence type="ECO:0000256" key="1">
    <source>
        <dbReference type="SAM" id="Coils"/>
    </source>
</evidence>
<evidence type="ECO:0000313" key="2">
    <source>
        <dbReference type="EMBL" id="GHG87468.1"/>
    </source>
</evidence>
<dbReference type="RefSeq" id="WP_028093075.1">
    <property type="nucleotide sequence ID" value="NZ_BNAP01000004.1"/>
</dbReference>
<organism evidence="2 3">
    <name type="scientific">Pseudodonghicola xiamenensis</name>
    <dbReference type="NCBI Taxonomy" id="337702"/>
    <lineage>
        <taxon>Bacteria</taxon>
        <taxon>Pseudomonadati</taxon>
        <taxon>Pseudomonadota</taxon>
        <taxon>Alphaproteobacteria</taxon>
        <taxon>Rhodobacterales</taxon>
        <taxon>Paracoccaceae</taxon>
        <taxon>Pseudodonghicola</taxon>
    </lineage>
</organism>